<comment type="caution">
    <text evidence="1">The sequence shown here is derived from an EMBL/GenBank/DDBJ whole genome shotgun (WGS) entry which is preliminary data.</text>
</comment>
<evidence type="ECO:0000313" key="1">
    <source>
        <dbReference type="EMBL" id="MBB5234240.1"/>
    </source>
</evidence>
<reference evidence="1 2" key="1">
    <citation type="submission" date="2020-08" db="EMBL/GenBank/DDBJ databases">
        <title>Genomic Encyclopedia of Type Strains, Phase IV (KMG-IV): sequencing the most valuable type-strain genomes for metagenomic binning, comparative biology and taxonomic classification.</title>
        <authorList>
            <person name="Goeker M."/>
        </authorList>
    </citation>
    <scope>NUCLEOTIDE SEQUENCE [LARGE SCALE GENOMIC DNA]</scope>
    <source>
        <strain evidence="1 2">DSM 101791</strain>
    </source>
</reference>
<organism evidence="1 2">
    <name type="scientific">Deinococcus budaensis</name>
    <dbReference type="NCBI Taxonomy" id="1665626"/>
    <lineage>
        <taxon>Bacteria</taxon>
        <taxon>Thermotogati</taxon>
        <taxon>Deinococcota</taxon>
        <taxon>Deinococci</taxon>
        <taxon>Deinococcales</taxon>
        <taxon>Deinococcaceae</taxon>
        <taxon>Deinococcus</taxon>
    </lineage>
</organism>
<name>A0A7W8GET3_9DEIO</name>
<sequence>MTGTDVGKVLTRTDWALLGQQKLQLVLVIDDLERRCDAAVTYGRTEEKAVLSSQLEALSGILHWIDALQDAAQAEGYPTVFLLDVEEDRC</sequence>
<protein>
    <submittedName>
        <fullName evidence="1">Uncharacterized protein</fullName>
    </submittedName>
</protein>
<gene>
    <name evidence="1" type="ORF">HNQ09_001678</name>
</gene>
<dbReference type="AlphaFoldDB" id="A0A7W8GET3"/>
<evidence type="ECO:0000313" key="2">
    <source>
        <dbReference type="Proteomes" id="UP000525389"/>
    </source>
</evidence>
<dbReference type="EMBL" id="JACHFN010000005">
    <property type="protein sequence ID" value="MBB5234240.1"/>
    <property type="molecule type" value="Genomic_DNA"/>
</dbReference>
<proteinExistence type="predicted"/>
<keyword evidence="2" id="KW-1185">Reference proteome</keyword>
<dbReference type="Proteomes" id="UP000525389">
    <property type="component" value="Unassembled WGS sequence"/>
</dbReference>
<accession>A0A7W8GET3</accession>
<dbReference type="RefSeq" id="WP_184027831.1">
    <property type="nucleotide sequence ID" value="NZ_JACHFN010000005.1"/>
</dbReference>